<organism evidence="1">
    <name type="scientific">marine sediment metagenome</name>
    <dbReference type="NCBI Taxonomy" id="412755"/>
    <lineage>
        <taxon>unclassified sequences</taxon>
        <taxon>metagenomes</taxon>
        <taxon>ecological metagenomes</taxon>
    </lineage>
</organism>
<protein>
    <submittedName>
        <fullName evidence="1">Uncharacterized protein</fullName>
    </submittedName>
</protein>
<dbReference type="AlphaFoldDB" id="A0A0F9RCG0"/>
<dbReference type="EMBL" id="LAZR01001010">
    <property type="protein sequence ID" value="KKN52634.1"/>
    <property type="molecule type" value="Genomic_DNA"/>
</dbReference>
<proteinExistence type="predicted"/>
<evidence type="ECO:0000313" key="1">
    <source>
        <dbReference type="EMBL" id="KKN52634.1"/>
    </source>
</evidence>
<sequence length="103" mass="12035">MSSCEDCKFCLFEDYGYSNYTTEGTEFICLKKLHPDGSFDRFYGEDKRLNFASKCSSFTEGQPVEVDCDREDLKNYNDSLSSVYTADPEIKALLDQYEERERR</sequence>
<accession>A0A0F9RCG0</accession>
<name>A0A0F9RCG0_9ZZZZ</name>
<gene>
    <name evidence="1" type="ORF">LCGC14_0610280</name>
</gene>
<comment type="caution">
    <text evidence="1">The sequence shown here is derived from an EMBL/GenBank/DDBJ whole genome shotgun (WGS) entry which is preliminary data.</text>
</comment>
<reference evidence="1" key="1">
    <citation type="journal article" date="2015" name="Nature">
        <title>Complex archaea that bridge the gap between prokaryotes and eukaryotes.</title>
        <authorList>
            <person name="Spang A."/>
            <person name="Saw J.H."/>
            <person name="Jorgensen S.L."/>
            <person name="Zaremba-Niedzwiedzka K."/>
            <person name="Martijn J."/>
            <person name="Lind A.E."/>
            <person name="van Eijk R."/>
            <person name="Schleper C."/>
            <person name="Guy L."/>
            <person name="Ettema T.J."/>
        </authorList>
    </citation>
    <scope>NUCLEOTIDE SEQUENCE</scope>
</reference>